<evidence type="ECO:0000256" key="1">
    <source>
        <dbReference type="ARBA" id="ARBA00004651"/>
    </source>
</evidence>
<proteinExistence type="predicted"/>
<evidence type="ECO:0000256" key="5">
    <source>
        <dbReference type="ARBA" id="ARBA00023136"/>
    </source>
</evidence>
<protein>
    <recommendedName>
        <fullName evidence="10">Fusaric acid resistance protein-like</fullName>
    </recommendedName>
</protein>
<dbReference type="EMBL" id="CZPT02000146">
    <property type="protein sequence ID" value="SCU64764.1"/>
    <property type="molecule type" value="Genomic_DNA"/>
</dbReference>
<dbReference type="AlphaFoldDB" id="A0A1G4HZL7"/>
<evidence type="ECO:0000313" key="9">
    <source>
        <dbReference type="Proteomes" id="UP000195570"/>
    </source>
</evidence>
<keyword evidence="9" id="KW-1185">Reference proteome</keyword>
<sequence length="934" mass="104869">MRPSRRCSAAEPIKGDVYGKKLPESTSTRSAGPISGTDAEKPVLHVWKNLGDDSGTITSFWKTIKSPNCRYSAMLALRITLVAALPLMLISHFYKEKLPMYAVLGLLGVANSQDTVGEQVSFTITLVQVGVWSTIWGSFLSLFDIPKNEALWWSLAFLGCFAVGLTGNLRCRRQAVLFTIIVMEVQRSKEEWSALTALLVGRDIIMSAFFAQLQAILLPVSMNRRVDREMAKACGYLAAIVRDAAKVCWSKDPLEVQLTLPKLSSDPLQDCFITIPGQLTYVSYEVWVSTRQLELRRERLKVLQDVMPMLHGLTAVARIMSAEGAYRKHRHRSTEKMGEDAIMSTALERLNDSVNSFCDALSNTMEQLSTVLEPRDVIERVPFDEFATATSNLQSALDKLHYDTMAHDFVPEDTVWYMHLVFAHHMMILLGEEIHKYAENLRNFDPSRFKSGSRRFIEFFFLDVFHGFVKMIKNRFTLATPHDVRVFKNAFKIACAYIVGCAYSLYIDKENVYYFGMTILMGVGLPTAGESIMSGVQRVAGLLFSTSLAYAVDRNYHHGWESFVCVLFGVFIALFARVAPAYASCALHCAITLPPSLHVVSDFRLTLSRLVSNAFSVMSYYAIVVFIFPVDPIKVLHNTEVCVVKALSENFSELMGLVHPPVGEGDDEGSEIMSLLLRIKGRREAVWETLKSVRVCMGVAATEPILHGIPYPARGQEEFVPVLRRLAASVDIILLGLLHTHRQRPGGMDHEIQQVFATIQPVVREIDKYSVHVMQDFVDAVHKPMEWSYDLAAEHYSKLRELTVLLRAAFKSVYEDIIAGLRRNAVQIKLGKFPNHNFLDMSCTFDGASFAHDANEMSLSFGDTLRLDELLDCEELTAPRNASFLLAPKDFTINHDMNMSIAILVGINLFCTQLKKTMEATSQLNAFERSRIGS</sequence>
<evidence type="ECO:0000256" key="6">
    <source>
        <dbReference type="SAM" id="MobiDB-lite"/>
    </source>
</evidence>
<evidence type="ECO:0000256" key="4">
    <source>
        <dbReference type="ARBA" id="ARBA00022989"/>
    </source>
</evidence>
<feature type="region of interest" description="Disordered" evidence="6">
    <location>
        <begin position="18"/>
        <end position="37"/>
    </location>
</feature>
<keyword evidence="5 7" id="KW-0472">Membrane</keyword>
<dbReference type="RefSeq" id="XP_067076468.1">
    <property type="nucleotide sequence ID" value="XM_067220367.1"/>
</dbReference>
<keyword evidence="2" id="KW-1003">Cell membrane</keyword>
<dbReference type="PANTHER" id="PTHR30509">
    <property type="entry name" value="P-HYDROXYBENZOIC ACID EFFLUX PUMP SUBUNIT-RELATED"/>
    <property type="match status" value="1"/>
</dbReference>
<evidence type="ECO:0000256" key="3">
    <source>
        <dbReference type="ARBA" id="ARBA00022692"/>
    </source>
</evidence>
<comment type="caution">
    <text evidence="8">The sequence shown here is derived from an EMBL/GenBank/DDBJ whole genome shotgun (WGS) entry which is preliminary data.</text>
</comment>
<feature type="transmembrane region" description="Helical" evidence="7">
    <location>
        <begin position="120"/>
        <end position="143"/>
    </location>
</feature>
<accession>A0A1G4HZL7</accession>
<dbReference type="Proteomes" id="UP000195570">
    <property type="component" value="Unassembled WGS sequence"/>
</dbReference>
<dbReference type="GeneID" id="92378970"/>
<dbReference type="GO" id="GO:0005886">
    <property type="term" value="C:plasma membrane"/>
    <property type="evidence" value="ECO:0007669"/>
    <property type="project" value="UniProtKB-SubCell"/>
</dbReference>
<feature type="transmembrane region" description="Helical" evidence="7">
    <location>
        <begin position="75"/>
        <end position="94"/>
    </location>
</feature>
<evidence type="ECO:0000256" key="2">
    <source>
        <dbReference type="ARBA" id="ARBA00022475"/>
    </source>
</evidence>
<evidence type="ECO:0008006" key="10">
    <source>
        <dbReference type="Google" id="ProtNLM"/>
    </source>
</evidence>
<comment type="subcellular location">
    <subcellularLocation>
        <location evidence="1">Cell membrane</location>
        <topology evidence="1">Multi-pass membrane protein</topology>
    </subcellularLocation>
</comment>
<organism evidence="8 9">
    <name type="scientific">Trypanosoma equiperdum</name>
    <dbReference type="NCBI Taxonomy" id="5694"/>
    <lineage>
        <taxon>Eukaryota</taxon>
        <taxon>Discoba</taxon>
        <taxon>Euglenozoa</taxon>
        <taxon>Kinetoplastea</taxon>
        <taxon>Metakinetoplastina</taxon>
        <taxon>Trypanosomatida</taxon>
        <taxon>Trypanosomatidae</taxon>
        <taxon>Trypanosoma</taxon>
    </lineage>
</organism>
<keyword evidence="3 7" id="KW-0812">Transmembrane</keyword>
<keyword evidence="4 7" id="KW-1133">Transmembrane helix</keyword>
<evidence type="ECO:0000313" key="8">
    <source>
        <dbReference type="EMBL" id="SCU64764.1"/>
    </source>
</evidence>
<feature type="transmembrane region" description="Helical" evidence="7">
    <location>
        <begin position="150"/>
        <end position="169"/>
    </location>
</feature>
<dbReference type="PANTHER" id="PTHR30509:SF38">
    <property type="entry name" value="FUSARIC ACID RESISTANCE PROTEIN-LIKE"/>
    <property type="match status" value="1"/>
</dbReference>
<reference evidence="8" key="1">
    <citation type="submission" date="2016-09" db="EMBL/GenBank/DDBJ databases">
        <authorList>
            <person name="Hebert L."/>
            <person name="Moumen B."/>
        </authorList>
    </citation>
    <scope>NUCLEOTIDE SEQUENCE [LARGE SCALE GENOMIC DNA]</scope>
    <source>
        <strain evidence="8">OVI</strain>
    </source>
</reference>
<evidence type="ECO:0000256" key="7">
    <source>
        <dbReference type="SAM" id="Phobius"/>
    </source>
</evidence>
<gene>
    <name evidence="8" type="ORF">TEOVI_000503000</name>
</gene>
<dbReference type="VEuPathDB" id="TriTrypDB:TEOVI_000503000"/>
<name>A0A1G4HZL7_TRYEQ</name>